<evidence type="ECO:0000256" key="1">
    <source>
        <dbReference type="SAM" id="Phobius"/>
    </source>
</evidence>
<proteinExistence type="predicted"/>
<dbReference type="EMBL" id="JAUSUP010000005">
    <property type="protein sequence ID" value="MDQ0352029.1"/>
    <property type="molecule type" value="Genomic_DNA"/>
</dbReference>
<accession>A0ABU0DUL5</accession>
<name>A0ABU0DUL5_9BACI</name>
<reference evidence="2 3" key="1">
    <citation type="submission" date="2023-07" db="EMBL/GenBank/DDBJ databases">
        <title>Genomic Encyclopedia of Type Strains, Phase IV (KMG-IV): sequencing the most valuable type-strain genomes for metagenomic binning, comparative biology and taxonomic classification.</title>
        <authorList>
            <person name="Goeker M."/>
        </authorList>
    </citation>
    <scope>NUCLEOTIDE SEQUENCE [LARGE SCALE GENOMIC DNA]</scope>
    <source>
        <strain evidence="2 3">DSM 15448</strain>
    </source>
</reference>
<dbReference type="Proteomes" id="UP001236723">
    <property type="component" value="Unassembled WGS sequence"/>
</dbReference>
<feature type="transmembrane region" description="Helical" evidence="1">
    <location>
        <begin position="12"/>
        <end position="35"/>
    </location>
</feature>
<keyword evidence="1" id="KW-0472">Membrane</keyword>
<sequence length="96" mass="10850">MLVLAILKESRYVLISILVGTLPYIIIKSLVAIKFEVSDPYAYVINSIFFGSIIIQIVLLLLGYKNNSHWIFLALGTLLALFNIFIIVSIASWGFW</sequence>
<keyword evidence="3" id="KW-1185">Reference proteome</keyword>
<feature type="transmembrane region" description="Helical" evidence="1">
    <location>
        <begin position="41"/>
        <end position="63"/>
    </location>
</feature>
<keyword evidence="1" id="KW-0812">Transmembrane</keyword>
<evidence type="ECO:0000313" key="3">
    <source>
        <dbReference type="Proteomes" id="UP001236723"/>
    </source>
</evidence>
<organism evidence="2 3">
    <name type="scientific">Alkalibacillus filiformis</name>
    <dbReference type="NCBI Taxonomy" id="200990"/>
    <lineage>
        <taxon>Bacteria</taxon>
        <taxon>Bacillati</taxon>
        <taxon>Bacillota</taxon>
        <taxon>Bacilli</taxon>
        <taxon>Bacillales</taxon>
        <taxon>Bacillaceae</taxon>
        <taxon>Alkalibacillus</taxon>
    </lineage>
</organism>
<comment type="caution">
    <text evidence="2">The sequence shown here is derived from an EMBL/GenBank/DDBJ whole genome shotgun (WGS) entry which is preliminary data.</text>
</comment>
<feature type="transmembrane region" description="Helical" evidence="1">
    <location>
        <begin position="70"/>
        <end position="95"/>
    </location>
</feature>
<gene>
    <name evidence="2" type="ORF">J2R98_001863</name>
</gene>
<evidence type="ECO:0000313" key="2">
    <source>
        <dbReference type="EMBL" id="MDQ0352029.1"/>
    </source>
</evidence>
<protein>
    <submittedName>
        <fullName evidence="2">Uncharacterized protein</fullName>
    </submittedName>
</protein>
<keyword evidence="1" id="KW-1133">Transmembrane helix</keyword>